<dbReference type="PANTHER" id="PTHR13155:SF1">
    <property type="entry name" value="A-KINASE ANCHOR PROTEIN 10, MITOCHONDRIAL"/>
    <property type="match status" value="1"/>
</dbReference>
<evidence type="ECO:0000259" key="3">
    <source>
        <dbReference type="PROSITE" id="PS50132"/>
    </source>
</evidence>
<dbReference type="InterPro" id="IPR044926">
    <property type="entry name" value="RGS_subdomain_2"/>
</dbReference>
<dbReference type="Proteomes" id="UP000095038">
    <property type="component" value="Unassembled WGS sequence"/>
</dbReference>
<feature type="transmembrane region" description="Helical" evidence="2">
    <location>
        <begin position="313"/>
        <end position="335"/>
    </location>
</feature>
<feature type="region of interest" description="Disordered" evidence="1">
    <location>
        <begin position="154"/>
        <end position="184"/>
    </location>
</feature>
<protein>
    <recommendedName>
        <fullName evidence="3">RGS domain-containing protein</fullName>
    </recommendedName>
</protein>
<evidence type="ECO:0000313" key="5">
    <source>
        <dbReference type="Proteomes" id="UP000095038"/>
    </source>
</evidence>
<feature type="non-terminal residue" evidence="4">
    <location>
        <position position="1"/>
    </location>
</feature>
<evidence type="ECO:0000256" key="1">
    <source>
        <dbReference type="SAM" id="MobiDB-lite"/>
    </source>
</evidence>
<keyword evidence="2" id="KW-0812">Transmembrane</keyword>
<dbReference type="Gene3D" id="1.10.167.10">
    <property type="entry name" value="Regulator of G-protein Signalling 4, domain 2"/>
    <property type="match status" value="1"/>
</dbReference>
<feature type="domain" description="RGS" evidence="3">
    <location>
        <begin position="202"/>
        <end position="305"/>
    </location>
</feature>
<sequence>LNRLPTLFEVLNRKTQPPVDLWSFYIFMRDNQHAVDYLDFWIDVVSHLALCKQYVKSLRKSVILESNHNNSSNSPFSNTENQRGSVTSSVLLEALINDGNINDKHLNRLSSFLRGDDTFEDPRISTLVQEFQQSSNNPNKRDTIINELEHIYNTKRNSSSTSEKPKTSNINKSAVSLTSGPAGLPTISPEMVEQMLNDDDDFDNFQNFKKPASNNDIMLDEKNQTVTRDDLRQSSRRILVTYFIDNSEKRLLLPERIIRSIRHSIEIQGRDDPEIFDEARDYVFQAMEREAFPNFLKYAALNNITLKSYNIRLISGLFCFFCAFWTGYTLIFLGYDPKDSRPVVTVPFFLGSYLILSALFKLDPILSFCKYFETTNTYNNDDDESRQSNFPYSSEHSNSSFNTNFITRRLGLMKIKEYYVSRLLIRRGIWVLLLICLSSAGFSILFSLVPGHRL</sequence>
<dbReference type="EMBL" id="KV454492">
    <property type="protein sequence ID" value="ODV58485.1"/>
    <property type="molecule type" value="Genomic_DNA"/>
</dbReference>
<dbReference type="GO" id="GO:0008104">
    <property type="term" value="P:intracellular protein localization"/>
    <property type="evidence" value="ECO:0007669"/>
    <property type="project" value="TreeGrafter"/>
</dbReference>
<dbReference type="PROSITE" id="PS50132">
    <property type="entry name" value="RGS"/>
    <property type="match status" value="1"/>
</dbReference>
<dbReference type="InterPro" id="IPR052246">
    <property type="entry name" value="Cell_Polariz_PKAAnc"/>
</dbReference>
<dbReference type="OrthoDB" id="5584247at2759"/>
<dbReference type="RefSeq" id="XP_020044792.1">
    <property type="nucleotide sequence ID" value="XM_020189556.2"/>
</dbReference>
<dbReference type="GO" id="GO:0005886">
    <property type="term" value="C:plasma membrane"/>
    <property type="evidence" value="ECO:0007669"/>
    <property type="project" value="TreeGrafter"/>
</dbReference>
<dbReference type="InParanoid" id="A0A1D2VAA7"/>
<accession>A0A1D2VAA7</accession>
<dbReference type="GeneID" id="30963192"/>
<dbReference type="AlphaFoldDB" id="A0A1D2VAA7"/>
<name>A0A1D2VAA7_9ASCO</name>
<keyword evidence="2" id="KW-0472">Membrane</keyword>
<evidence type="ECO:0000313" key="4">
    <source>
        <dbReference type="EMBL" id="ODV58485.1"/>
    </source>
</evidence>
<gene>
    <name evidence="4" type="ORF">ASCRUDRAFT_18753</name>
</gene>
<reference evidence="5" key="1">
    <citation type="submission" date="2016-05" db="EMBL/GenBank/DDBJ databases">
        <title>Comparative genomics of biotechnologically important yeasts.</title>
        <authorList>
            <consortium name="DOE Joint Genome Institute"/>
            <person name="Riley R."/>
            <person name="Haridas S."/>
            <person name="Wolfe K.H."/>
            <person name="Lopes M.R."/>
            <person name="Hittinger C.T."/>
            <person name="Goker M."/>
            <person name="Salamov A."/>
            <person name="Wisecaver J."/>
            <person name="Long T.M."/>
            <person name="Aerts A.L."/>
            <person name="Barry K."/>
            <person name="Choi C."/>
            <person name="Clum A."/>
            <person name="Coughlan A.Y."/>
            <person name="Deshpande S."/>
            <person name="Douglass A.P."/>
            <person name="Hanson S.J."/>
            <person name="Klenk H.-P."/>
            <person name="Labutti K."/>
            <person name="Lapidus A."/>
            <person name="Lindquist E."/>
            <person name="Lipzen A."/>
            <person name="Meier-Kolthoff J.P."/>
            <person name="Ohm R.A."/>
            <person name="Otillar R.P."/>
            <person name="Pangilinan J."/>
            <person name="Peng Y."/>
            <person name="Rokas A."/>
            <person name="Rosa C.A."/>
            <person name="Scheuner C."/>
            <person name="Sibirny A.A."/>
            <person name="Slot J.C."/>
            <person name="Stielow J.B."/>
            <person name="Sun H."/>
            <person name="Kurtzman C.P."/>
            <person name="Blackwell M."/>
            <person name="Grigoriev I.V."/>
            <person name="Jeffries T.W."/>
        </authorList>
    </citation>
    <scope>NUCLEOTIDE SEQUENCE [LARGE SCALE GENOMIC DNA]</scope>
    <source>
        <strain evidence="5">DSM 1968</strain>
    </source>
</reference>
<dbReference type="InterPro" id="IPR036305">
    <property type="entry name" value="RGS_sf"/>
</dbReference>
<feature type="transmembrane region" description="Helical" evidence="2">
    <location>
        <begin position="429"/>
        <end position="449"/>
    </location>
</feature>
<dbReference type="PANTHER" id="PTHR13155">
    <property type="entry name" value="A-KINASE ANCHOR PROTEINS"/>
    <property type="match status" value="1"/>
</dbReference>
<dbReference type="SUPFAM" id="SSF48097">
    <property type="entry name" value="Regulator of G-protein signaling, RGS"/>
    <property type="match status" value="1"/>
</dbReference>
<feature type="compositionally biased region" description="Polar residues" evidence="1">
    <location>
        <begin position="154"/>
        <end position="179"/>
    </location>
</feature>
<feature type="transmembrane region" description="Helical" evidence="2">
    <location>
        <begin position="341"/>
        <end position="360"/>
    </location>
</feature>
<keyword evidence="5" id="KW-1185">Reference proteome</keyword>
<feature type="non-terminal residue" evidence="4">
    <location>
        <position position="454"/>
    </location>
</feature>
<dbReference type="FunCoup" id="A0A1D2VAA7">
    <property type="interactions" value="13"/>
</dbReference>
<proteinExistence type="predicted"/>
<organism evidence="4 5">
    <name type="scientific">Ascoidea rubescens DSM 1968</name>
    <dbReference type="NCBI Taxonomy" id="1344418"/>
    <lineage>
        <taxon>Eukaryota</taxon>
        <taxon>Fungi</taxon>
        <taxon>Dikarya</taxon>
        <taxon>Ascomycota</taxon>
        <taxon>Saccharomycotina</taxon>
        <taxon>Saccharomycetes</taxon>
        <taxon>Ascoideaceae</taxon>
        <taxon>Ascoidea</taxon>
    </lineage>
</organism>
<dbReference type="Pfam" id="PF00615">
    <property type="entry name" value="RGS"/>
    <property type="match status" value="1"/>
</dbReference>
<dbReference type="InterPro" id="IPR016137">
    <property type="entry name" value="RGS"/>
</dbReference>
<evidence type="ECO:0000256" key="2">
    <source>
        <dbReference type="SAM" id="Phobius"/>
    </source>
</evidence>
<keyword evidence="2" id="KW-1133">Transmembrane helix</keyword>
<dbReference type="SMART" id="SM00315">
    <property type="entry name" value="RGS"/>
    <property type="match status" value="1"/>
</dbReference>